<proteinExistence type="predicted"/>
<gene>
    <name evidence="1" type="ORF">SAMN05443550_103237</name>
</gene>
<accession>A0A1H4B8I2</accession>
<dbReference type="Proteomes" id="UP000198850">
    <property type="component" value="Unassembled WGS sequence"/>
</dbReference>
<dbReference type="AlphaFoldDB" id="A0A1H4B8I2"/>
<organism evidence="1 2">
    <name type="scientific">Pedobacter hartonius</name>
    <dbReference type="NCBI Taxonomy" id="425514"/>
    <lineage>
        <taxon>Bacteria</taxon>
        <taxon>Pseudomonadati</taxon>
        <taxon>Bacteroidota</taxon>
        <taxon>Sphingobacteriia</taxon>
        <taxon>Sphingobacteriales</taxon>
        <taxon>Sphingobacteriaceae</taxon>
        <taxon>Pedobacter</taxon>
    </lineage>
</organism>
<dbReference type="STRING" id="425514.SAMN05443550_103237"/>
<reference evidence="1 2" key="1">
    <citation type="submission" date="2016-10" db="EMBL/GenBank/DDBJ databases">
        <authorList>
            <person name="de Groot N.N."/>
        </authorList>
    </citation>
    <scope>NUCLEOTIDE SEQUENCE [LARGE SCALE GENOMIC DNA]</scope>
    <source>
        <strain evidence="1 2">DSM 19033</strain>
    </source>
</reference>
<evidence type="ECO:0000313" key="2">
    <source>
        <dbReference type="Proteomes" id="UP000198850"/>
    </source>
</evidence>
<keyword evidence="2" id="KW-1185">Reference proteome</keyword>
<name>A0A1H4B8I2_9SPHI</name>
<evidence type="ECO:0000313" key="1">
    <source>
        <dbReference type="EMBL" id="SEA44142.1"/>
    </source>
</evidence>
<sequence length="254" mass="26893">MATTQDLTLNAITATTVVDATTFTIGFDFTDAGQKKNLQYLQENNYQLFAYKGASGPKQITAGLPTWFAEPFTEMFGVVEIDYTPKYKVYVFNQSVIGANTTIKMQVLSDEVGLGTALVFNSDGSITSTSGSVPADSIQIKNNRPASTSNVTVGLAALINGSYAPFCAFTSTPQGSINMTPHEKICMFAAQIGLQSGSVTAEAAAPGCTFSFSASTIGYDLLVIDGTYGLRNVDGTPYVTQISSGESLNQLLNL</sequence>
<dbReference type="EMBL" id="FNRA01000003">
    <property type="protein sequence ID" value="SEA44142.1"/>
    <property type="molecule type" value="Genomic_DNA"/>
</dbReference>
<dbReference type="RefSeq" id="WP_090555876.1">
    <property type="nucleotide sequence ID" value="NZ_FNRA01000003.1"/>
</dbReference>
<dbReference type="OrthoDB" id="6884981at2"/>
<protein>
    <submittedName>
        <fullName evidence="1">Uncharacterized protein</fullName>
    </submittedName>
</protein>